<gene>
    <name evidence="2" type="ORF">LUZ63_005125</name>
</gene>
<evidence type="ECO:0000313" key="3">
    <source>
        <dbReference type="Proteomes" id="UP001151287"/>
    </source>
</evidence>
<name>A0A9Q0HSU1_9POAL</name>
<proteinExistence type="predicted"/>
<evidence type="ECO:0000313" key="2">
    <source>
        <dbReference type="EMBL" id="KAJ1696613.1"/>
    </source>
</evidence>
<dbReference type="Proteomes" id="UP001151287">
    <property type="component" value="Unassembled WGS sequence"/>
</dbReference>
<evidence type="ECO:0000259" key="1">
    <source>
        <dbReference type="Pfam" id="PF13966"/>
    </source>
</evidence>
<keyword evidence="3" id="KW-1185">Reference proteome</keyword>
<protein>
    <recommendedName>
        <fullName evidence="1">Reverse transcriptase zinc-binding domain-containing protein</fullName>
    </recommendedName>
</protein>
<dbReference type="PANTHER" id="PTHR33116:SF78">
    <property type="entry name" value="OS12G0587133 PROTEIN"/>
    <property type="match status" value="1"/>
</dbReference>
<feature type="domain" description="Reverse transcriptase zinc-binding" evidence="1">
    <location>
        <begin position="284"/>
        <end position="369"/>
    </location>
</feature>
<dbReference type="AlphaFoldDB" id="A0A9Q0HSU1"/>
<organism evidence="2 3">
    <name type="scientific">Rhynchospora breviuscula</name>
    <dbReference type="NCBI Taxonomy" id="2022672"/>
    <lineage>
        <taxon>Eukaryota</taxon>
        <taxon>Viridiplantae</taxon>
        <taxon>Streptophyta</taxon>
        <taxon>Embryophyta</taxon>
        <taxon>Tracheophyta</taxon>
        <taxon>Spermatophyta</taxon>
        <taxon>Magnoliopsida</taxon>
        <taxon>Liliopsida</taxon>
        <taxon>Poales</taxon>
        <taxon>Cyperaceae</taxon>
        <taxon>Cyperoideae</taxon>
        <taxon>Rhynchosporeae</taxon>
        <taxon>Rhynchospora</taxon>
    </lineage>
</organism>
<dbReference type="EMBL" id="JAMQYH010000002">
    <property type="protein sequence ID" value="KAJ1696613.1"/>
    <property type="molecule type" value="Genomic_DNA"/>
</dbReference>
<accession>A0A9Q0HSU1</accession>
<comment type="caution">
    <text evidence="2">The sequence shown here is derived from an EMBL/GenBank/DDBJ whole genome shotgun (WGS) entry which is preliminary data.</text>
</comment>
<sequence>MATLLRLLRSSSSSVKVNGEFTNFFFHKRGLRQGDPLSPHLFIIVAEALQSFITNAVPLTSGPIIIPPRALQYANDTNMQQILARQPKELPITYLGLPLSFRRLRKIHFKPLIEAVQRKLDGWRARFLSIGGRQTLVKSVLTAMPLHYMQAIRLPTWLLKHLEGLRRSFFWRGKNKYLGGHCLVNWSKCCLPKKNGGLGFISLDIQNQALLLKWLWKLTAEHNSLWTSTVRELFGTTDFELLATHSHISNGLKDILCNKTFFSSSIITAADQSKAWRWEPNGSFSSSSAYKVLPDTGIRSHFHHKLWKIKAPSKVKIFLWLLLQDRLLTQANLMLRGWPAVQSCTMCPAPDIETTAHLFIHCPFARQLWDRVQLLFNLPVLNFTPNMVNFWLHNRIAIGKQ</sequence>
<dbReference type="OrthoDB" id="695518at2759"/>
<dbReference type="Pfam" id="PF13966">
    <property type="entry name" value="zf-RVT"/>
    <property type="match status" value="1"/>
</dbReference>
<reference evidence="2" key="1">
    <citation type="journal article" date="2022" name="Cell">
        <title>Repeat-based holocentromeres influence genome architecture and karyotype evolution.</title>
        <authorList>
            <person name="Hofstatter P.G."/>
            <person name="Thangavel G."/>
            <person name="Lux T."/>
            <person name="Neumann P."/>
            <person name="Vondrak T."/>
            <person name="Novak P."/>
            <person name="Zhang M."/>
            <person name="Costa L."/>
            <person name="Castellani M."/>
            <person name="Scott A."/>
            <person name="Toegelov H."/>
            <person name="Fuchs J."/>
            <person name="Mata-Sucre Y."/>
            <person name="Dias Y."/>
            <person name="Vanzela A.L.L."/>
            <person name="Huettel B."/>
            <person name="Almeida C.C.S."/>
            <person name="Simkova H."/>
            <person name="Souza G."/>
            <person name="Pedrosa-Harand A."/>
            <person name="Macas J."/>
            <person name="Mayer K.F.X."/>
            <person name="Houben A."/>
            <person name="Marques A."/>
        </authorList>
    </citation>
    <scope>NUCLEOTIDE SEQUENCE</scope>
    <source>
        <strain evidence="2">RhyBre1mFocal</strain>
    </source>
</reference>
<dbReference type="PANTHER" id="PTHR33116">
    <property type="entry name" value="REVERSE TRANSCRIPTASE ZINC-BINDING DOMAIN-CONTAINING PROTEIN-RELATED-RELATED"/>
    <property type="match status" value="1"/>
</dbReference>
<dbReference type="InterPro" id="IPR026960">
    <property type="entry name" value="RVT-Znf"/>
</dbReference>